<evidence type="ECO:0000313" key="2">
    <source>
        <dbReference type="Proteomes" id="UP000028990"/>
    </source>
</evidence>
<evidence type="ECO:0000313" key="1">
    <source>
        <dbReference type="EMBL" id="KFO34918.1"/>
    </source>
</evidence>
<dbReference type="AlphaFoldDB" id="A0A091DWS1"/>
<keyword evidence="2" id="KW-1185">Reference proteome</keyword>
<name>A0A091DWS1_FUKDA</name>
<proteinExistence type="predicted"/>
<protein>
    <submittedName>
        <fullName evidence="1">Uncharacterized protein</fullName>
    </submittedName>
</protein>
<organism evidence="1 2">
    <name type="scientific">Fukomys damarensis</name>
    <name type="common">Damaraland mole rat</name>
    <name type="synonym">Cryptomys damarensis</name>
    <dbReference type="NCBI Taxonomy" id="885580"/>
    <lineage>
        <taxon>Eukaryota</taxon>
        <taxon>Metazoa</taxon>
        <taxon>Chordata</taxon>
        <taxon>Craniata</taxon>
        <taxon>Vertebrata</taxon>
        <taxon>Euteleostomi</taxon>
        <taxon>Mammalia</taxon>
        <taxon>Eutheria</taxon>
        <taxon>Euarchontoglires</taxon>
        <taxon>Glires</taxon>
        <taxon>Rodentia</taxon>
        <taxon>Hystricomorpha</taxon>
        <taxon>Bathyergidae</taxon>
        <taxon>Fukomys</taxon>
    </lineage>
</organism>
<dbReference type="Proteomes" id="UP000028990">
    <property type="component" value="Unassembled WGS sequence"/>
</dbReference>
<dbReference type="EMBL" id="KN121896">
    <property type="protein sequence ID" value="KFO34918.1"/>
    <property type="molecule type" value="Genomic_DNA"/>
</dbReference>
<gene>
    <name evidence="1" type="ORF">H920_03620</name>
</gene>
<sequence>MSPIRQRGLKWTNKVLSVNLWVQEWARLQGPESPVGLGTTSGPGILQFLKPHLFTSLTSNVERDKDQP</sequence>
<reference evidence="1 2" key="1">
    <citation type="submission" date="2013-11" db="EMBL/GenBank/DDBJ databases">
        <title>The Damaraland mole rat (Fukomys damarensis) genome and evolution of African mole rats.</title>
        <authorList>
            <person name="Gladyshev V.N."/>
            <person name="Fang X."/>
        </authorList>
    </citation>
    <scope>NUCLEOTIDE SEQUENCE [LARGE SCALE GENOMIC DNA]</scope>
    <source>
        <tissue evidence="1">Liver</tissue>
    </source>
</reference>
<accession>A0A091DWS1</accession>